<dbReference type="OrthoDB" id="202545at2759"/>
<evidence type="ECO:0008006" key="3">
    <source>
        <dbReference type="Google" id="ProtNLM"/>
    </source>
</evidence>
<dbReference type="Proteomes" id="UP000030663">
    <property type="component" value="Unassembled WGS sequence"/>
</dbReference>
<dbReference type="PANTHER" id="PTHR42044">
    <property type="entry name" value="DUF676 DOMAIN-CONTAINING PROTEIN-RELATED"/>
    <property type="match status" value="1"/>
</dbReference>
<name>X0C2Q2_FUSOX</name>
<dbReference type="InterPro" id="IPR029058">
    <property type="entry name" value="AB_hydrolase_fold"/>
</dbReference>
<dbReference type="HOGENOM" id="CLU_028622_1_0_1"/>
<gene>
    <name evidence="1" type="ORF">FOQG_18215</name>
</gene>
<dbReference type="PANTHER" id="PTHR42044:SF2">
    <property type="entry name" value="DUF676 DOMAIN-CONTAINING PROTEIN"/>
    <property type="match status" value="1"/>
</dbReference>
<evidence type="ECO:0000313" key="1">
    <source>
        <dbReference type="EMBL" id="EXK77067.1"/>
    </source>
</evidence>
<sequence>MFVLIGDIAQGFVAFGTEVVSNTAGTVHKVATDSASTTCKVAGDIASTGTKIVGDTVHTFAKVGFNVAGTTNKIANDVGGTVKQILLGRDLTGIPNKVLYDGLGTLVKVTGDGAGTVTNVLSNSSSTVYKVVKDTMSTADKIALDTKTTVLKVKDDTLATGVHAASRALSSRAADDFLKYATDVFTVADDAAVVDAILQVIHRSLEAMTQSLSGAALLWRAIFTNGTNEDTLGFILNHLYDLLQFLYDLVKPGNVIPRFPAAGGVIEGNADGFPGRDNPYNEFDLRQKENRHAIIYQVQRVALTLIAILKIGREHVLPSGLGDLKMNVSLRSDFTRDGKPPRPTYVSRLVGLPASPPNEKWLFINGIANEFVWFQRSCDKIRDTFKREVKGIYNRSDGILWDLIECCGEHSAATVGNAKNDLIERTRSSKAAQDILKRELRDALWPVDRSAPDKVVMIAHSQGCLLLRLVLQTLVNEKPRGSQQRDSQQMDMKERLRVFTFGNPSIDWGVIDGKMRSLSEYAKATEHFAHKADFVAMLGVVTHRGDQDSGYDDDSVFYSTEGKGHLFGAHYPLGADAYNNGAQSTLLRAVDGGAID</sequence>
<reference evidence="1 2" key="1">
    <citation type="submission" date="2011-11" db="EMBL/GenBank/DDBJ databases">
        <title>The Genome Sequence of Fusarium oxysporum PHW815.</title>
        <authorList>
            <consortium name="The Broad Institute Genome Sequencing Platform"/>
            <person name="Ma L.-J."/>
            <person name="Gale L.R."/>
            <person name="Schwartz D.C."/>
            <person name="Zhou S."/>
            <person name="Corby-Kistler H."/>
            <person name="Young S.K."/>
            <person name="Zeng Q."/>
            <person name="Gargeya S."/>
            <person name="Fitzgerald M."/>
            <person name="Haas B."/>
            <person name="Abouelleil A."/>
            <person name="Alvarado L."/>
            <person name="Arachchi H.M."/>
            <person name="Berlin A."/>
            <person name="Brown A."/>
            <person name="Chapman S.B."/>
            <person name="Chen Z."/>
            <person name="Dunbar C."/>
            <person name="Freedman E."/>
            <person name="Gearin G."/>
            <person name="Goldberg J."/>
            <person name="Griggs A."/>
            <person name="Gujja S."/>
            <person name="Heiman D."/>
            <person name="Howarth C."/>
            <person name="Larson L."/>
            <person name="Lui A."/>
            <person name="MacDonald P.J.P."/>
            <person name="Montmayeur A."/>
            <person name="Murphy C."/>
            <person name="Neiman D."/>
            <person name="Pearson M."/>
            <person name="Priest M."/>
            <person name="Roberts A."/>
            <person name="Saif S."/>
            <person name="Shea T."/>
            <person name="Shenoy N."/>
            <person name="Sisk P."/>
            <person name="Stolte C."/>
            <person name="Sykes S."/>
            <person name="Wortman J."/>
            <person name="Nusbaum C."/>
            <person name="Birren B."/>
        </authorList>
    </citation>
    <scope>NUCLEOTIDE SEQUENCE [LARGE SCALE GENOMIC DNA]</scope>
    <source>
        <strain evidence="1 2">54005</strain>
    </source>
</reference>
<evidence type="ECO:0000313" key="2">
    <source>
        <dbReference type="Proteomes" id="UP000030663"/>
    </source>
</evidence>
<dbReference type="EMBL" id="JH658646">
    <property type="protein sequence ID" value="EXK77067.1"/>
    <property type="molecule type" value="Genomic_DNA"/>
</dbReference>
<keyword evidence="2" id="KW-1185">Reference proteome</keyword>
<protein>
    <recommendedName>
        <fullName evidence="3">DUF676 domain-containing protein</fullName>
    </recommendedName>
</protein>
<organism evidence="1 2">
    <name type="scientific">Fusarium oxysporum f. sp. raphani 54005</name>
    <dbReference type="NCBI Taxonomy" id="1089458"/>
    <lineage>
        <taxon>Eukaryota</taxon>
        <taxon>Fungi</taxon>
        <taxon>Dikarya</taxon>
        <taxon>Ascomycota</taxon>
        <taxon>Pezizomycotina</taxon>
        <taxon>Sordariomycetes</taxon>
        <taxon>Hypocreomycetidae</taxon>
        <taxon>Hypocreales</taxon>
        <taxon>Nectriaceae</taxon>
        <taxon>Fusarium</taxon>
        <taxon>Fusarium oxysporum species complex</taxon>
    </lineage>
</organism>
<dbReference type="AlphaFoldDB" id="X0C2Q2"/>
<proteinExistence type="predicted"/>
<accession>X0C2Q2</accession>
<dbReference type="SUPFAM" id="SSF53474">
    <property type="entry name" value="alpha/beta-Hydrolases"/>
    <property type="match status" value="1"/>
</dbReference>